<dbReference type="SUPFAM" id="SSF159888">
    <property type="entry name" value="YdhG-like"/>
    <property type="match status" value="1"/>
</dbReference>
<dbReference type="OrthoDB" id="328972at2"/>
<dbReference type="EMBL" id="FQVC01000003">
    <property type="protein sequence ID" value="SHE92470.1"/>
    <property type="molecule type" value="Genomic_DNA"/>
</dbReference>
<evidence type="ECO:0000313" key="3">
    <source>
        <dbReference type="Proteomes" id="UP000033608"/>
    </source>
</evidence>
<reference evidence="2 4" key="2">
    <citation type="submission" date="2016-11" db="EMBL/GenBank/DDBJ databases">
        <authorList>
            <person name="Jaros S."/>
            <person name="Januszkiewicz K."/>
            <person name="Wedrychowicz H."/>
        </authorList>
    </citation>
    <scope>NUCLEOTIDE SEQUENCE [LARGE SCALE GENOMIC DNA]</scope>
    <source>
        <strain evidence="2 4">DSM 17137</strain>
    </source>
</reference>
<dbReference type="EMBL" id="LAJF01000036">
    <property type="protein sequence ID" value="KKB86358.1"/>
    <property type="molecule type" value="Genomic_DNA"/>
</dbReference>
<gene>
    <name evidence="2" type="ORF">SAMN02745223_01444</name>
    <name evidence="1" type="ORF">VW29_01900</name>
</gene>
<reference evidence="1 3" key="1">
    <citation type="submission" date="2015-03" db="EMBL/GenBank/DDBJ databases">
        <authorList>
            <person name="Hassan Y.I."/>
            <person name="Lepp D."/>
            <person name="Zhou T."/>
        </authorList>
    </citation>
    <scope>NUCLEOTIDE SEQUENCE [LARGE SCALE GENOMIC DNA]</scope>
    <source>
        <strain evidence="1 3">DSM 17137</strain>
    </source>
</reference>
<dbReference type="RefSeq" id="WP_046133689.1">
    <property type="nucleotide sequence ID" value="NZ_FQVC01000003.1"/>
</dbReference>
<dbReference type="Proteomes" id="UP000184533">
    <property type="component" value="Unassembled WGS sequence"/>
</dbReference>
<protein>
    <recommendedName>
        <fullName evidence="5">YdhG-like domain-containing protein</fullName>
    </recommendedName>
</protein>
<evidence type="ECO:0008006" key="5">
    <source>
        <dbReference type="Google" id="ProtNLM"/>
    </source>
</evidence>
<name>A0A0F5LVJ7_9HYPH</name>
<organism evidence="1 3">
    <name type="scientific">Devosia limi DSM 17137</name>
    <dbReference type="NCBI Taxonomy" id="1121477"/>
    <lineage>
        <taxon>Bacteria</taxon>
        <taxon>Pseudomonadati</taxon>
        <taxon>Pseudomonadota</taxon>
        <taxon>Alphaproteobacteria</taxon>
        <taxon>Hyphomicrobiales</taxon>
        <taxon>Devosiaceae</taxon>
        <taxon>Devosia</taxon>
    </lineage>
</organism>
<sequence length="140" mass="14811">MSVPDLPAEIAAALARHPPAVQARLLAVRALIFAVAAETEGVGALSETLKWGEPAYLTAASGSGTTIRLGVSKMAPGAAAVFVNCRTSLVDFYREQFGDVFEFEGNRALIVRADGPLPAVPLGICLRAALLYHRRQHSRG</sequence>
<accession>A0A0F5LVJ7</accession>
<dbReference type="PATRIC" id="fig|1121477.3.peg.1435"/>
<evidence type="ECO:0000313" key="4">
    <source>
        <dbReference type="Proteomes" id="UP000184533"/>
    </source>
</evidence>
<evidence type="ECO:0000313" key="1">
    <source>
        <dbReference type="EMBL" id="KKB86358.1"/>
    </source>
</evidence>
<keyword evidence="3" id="KW-1185">Reference proteome</keyword>
<proteinExistence type="predicted"/>
<dbReference type="STRING" id="1121477.SAMN02745223_01444"/>
<evidence type="ECO:0000313" key="2">
    <source>
        <dbReference type="EMBL" id="SHE92470.1"/>
    </source>
</evidence>
<dbReference type="Proteomes" id="UP000033608">
    <property type="component" value="Unassembled WGS sequence"/>
</dbReference>
<dbReference type="AlphaFoldDB" id="A0A0F5LVJ7"/>